<dbReference type="EMBL" id="CP123384">
    <property type="protein sequence ID" value="XCC93770.1"/>
    <property type="molecule type" value="Genomic_DNA"/>
</dbReference>
<sequence length="152" mass="15213">MRVARVRGVFGVMAALAVAGCAAVPSSGPAASLGSGGGFGSGSVAGRWEQRVVTISMAERIADACHDDGINLAPSPYGGAVHRATEEMVAAGADRAELQAAYQAQDFGALSVQIDESLARKGAVKGQAQSLCRVGAQEIAAGSDLGLTLKKG</sequence>
<feature type="chain" id="PRO_5043627622" evidence="1">
    <location>
        <begin position="31"/>
        <end position="152"/>
    </location>
</feature>
<protein>
    <submittedName>
        <fullName evidence="2">DUF5333 family protein</fullName>
    </submittedName>
</protein>
<reference evidence="2" key="1">
    <citation type="submission" date="2023-02" db="EMBL/GenBank/DDBJ databases">
        <title>Description and genomic characterization of Salipiger bruguierae sp. nov., isolated from the sediment of mangrove plant Bruguiera sexangula.</title>
        <authorList>
            <person name="Long M."/>
        </authorList>
    </citation>
    <scope>NUCLEOTIDE SEQUENCE</scope>
    <source>
        <strain evidence="2">H15</strain>
    </source>
</reference>
<proteinExistence type="predicted"/>
<dbReference type="InterPro" id="IPR020349">
    <property type="entry name" value="Uncharacterised_14.7kDa"/>
</dbReference>
<gene>
    <name evidence="2" type="ORF">PVT71_00775</name>
</gene>
<name>A0AAU8AH71_9RHOB</name>
<organism evidence="2">
    <name type="scientific">Alloyangia sp. H15</name>
    <dbReference type="NCBI Taxonomy" id="3029062"/>
    <lineage>
        <taxon>Bacteria</taxon>
        <taxon>Pseudomonadati</taxon>
        <taxon>Pseudomonadota</taxon>
        <taxon>Alphaproteobacteria</taxon>
        <taxon>Rhodobacterales</taxon>
        <taxon>Roseobacteraceae</taxon>
        <taxon>Alloyangia</taxon>
    </lineage>
</organism>
<evidence type="ECO:0000313" key="2">
    <source>
        <dbReference type="EMBL" id="XCC93770.1"/>
    </source>
</evidence>
<accession>A0AAU8AH71</accession>
<feature type="signal peptide" evidence="1">
    <location>
        <begin position="1"/>
        <end position="30"/>
    </location>
</feature>
<dbReference type="PROSITE" id="PS51257">
    <property type="entry name" value="PROKAR_LIPOPROTEIN"/>
    <property type="match status" value="1"/>
</dbReference>
<keyword evidence="1" id="KW-0732">Signal</keyword>
<dbReference type="AlphaFoldDB" id="A0AAU8AH71"/>
<dbReference type="Pfam" id="PF17267">
    <property type="entry name" value="DUF5333"/>
    <property type="match status" value="1"/>
</dbReference>
<evidence type="ECO:0000256" key="1">
    <source>
        <dbReference type="SAM" id="SignalP"/>
    </source>
</evidence>
<dbReference type="RefSeq" id="WP_353472590.1">
    <property type="nucleotide sequence ID" value="NZ_CP123384.1"/>
</dbReference>